<protein>
    <recommendedName>
        <fullName evidence="5">Ribosome maturation factor RimM</fullName>
    </recommendedName>
</protein>
<keyword evidence="2 5" id="KW-0690">Ribosome biogenesis</keyword>
<dbReference type="Pfam" id="PF05239">
    <property type="entry name" value="PRC"/>
    <property type="match status" value="1"/>
</dbReference>
<evidence type="ECO:0000259" key="7">
    <source>
        <dbReference type="Pfam" id="PF05239"/>
    </source>
</evidence>
<dbReference type="PANTHER" id="PTHR33692">
    <property type="entry name" value="RIBOSOME MATURATION FACTOR RIMM"/>
    <property type="match status" value="1"/>
</dbReference>
<dbReference type="HAMAP" id="MF_00014">
    <property type="entry name" value="Ribosome_mat_RimM"/>
    <property type="match status" value="1"/>
</dbReference>
<feature type="domain" description="PRC-barrel" evidence="7">
    <location>
        <begin position="104"/>
        <end position="173"/>
    </location>
</feature>
<comment type="similarity">
    <text evidence="5">Belongs to the RimM family.</text>
</comment>
<reference evidence="8 9" key="1">
    <citation type="journal article" date="2015" name="MBio">
        <title>Genome-Resolved Metagenomic Analysis Reveals Roles for Candidate Phyla and Other Microbial Community Members in Biogeochemical Transformations in Oil Reservoirs.</title>
        <authorList>
            <person name="Hu P."/>
            <person name="Tom L."/>
            <person name="Singh A."/>
            <person name="Thomas B.C."/>
            <person name="Baker B.J."/>
            <person name="Piceno Y.M."/>
            <person name="Andersen G.L."/>
            <person name="Banfield J.F."/>
        </authorList>
    </citation>
    <scope>NUCLEOTIDE SEQUENCE [LARGE SCALE GENOMIC DNA]</scope>
    <source>
        <strain evidence="8">46_26</strain>
    </source>
</reference>
<evidence type="ECO:0000313" key="8">
    <source>
        <dbReference type="EMBL" id="KUK23283.1"/>
    </source>
</evidence>
<dbReference type="InterPro" id="IPR027275">
    <property type="entry name" value="PRC-brl_dom"/>
</dbReference>
<dbReference type="SUPFAM" id="SSF50447">
    <property type="entry name" value="Translation proteins"/>
    <property type="match status" value="1"/>
</dbReference>
<sequence length="176" mass="20475">MIRTIQDLLDERVAIGKIVNTHGLKGEVKFFPYTNSEEIVKNLSDVILYNSEKKAFYNLTVESVRRMNKLFLIRFKSIDTIEAAEKIKGCEVFVKYEELPKLNEDEYYFYEILDCDVFYESGENVGKVVDIIETGSNDVLVVRKKKKETLIPMTKDCIVEIDKGAKRIIAKEMEWI</sequence>
<feature type="domain" description="RimM N-terminal" evidence="6">
    <location>
        <begin position="15"/>
        <end position="97"/>
    </location>
</feature>
<dbReference type="GO" id="GO:0043022">
    <property type="term" value="F:ribosome binding"/>
    <property type="evidence" value="ECO:0007669"/>
    <property type="project" value="InterPro"/>
</dbReference>
<dbReference type="RefSeq" id="WP_012896407.1">
    <property type="nucleotide sequence ID" value="NZ_DAITJQ010000001.1"/>
</dbReference>
<dbReference type="EMBL" id="LGFG01000035">
    <property type="protein sequence ID" value="KUK23283.1"/>
    <property type="molecule type" value="Genomic_DNA"/>
</dbReference>
<dbReference type="GO" id="GO:0005840">
    <property type="term" value="C:ribosome"/>
    <property type="evidence" value="ECO:0007669"/>
    <property type="project" value="InterPro"/>
</dbReference>
<evidence type="ECO:0000256" key="1">
    <source>
        <dbReference type="ARBA" id="ARBA00022490"/>
    </source>
</evidence>
<dbReference type="PATRIC" id="fig|93930.3.peg.1466"/>
<comment type="domain">
    <text evidence="5">The PRC barrel domain binds ribosomal protein uS19.</text>
</comment>
<dbReference type="Gene3D" id="2.40.30.60">
    <property type="entry name" value="RimM"/>
    <property type="match status" value="1"/>
</dbReference>
<evidence type="ECO:0000256" key="3">
    <source>
        <dbReference type="ARBA" id="ARBA00022552"/>
    </source>
</evidence>
<dbReference type="GO" id="GO:0006364">
    <property type="term" value="P:rRNA processing"/>
    <property type="evidence" value="ECO:0007669"/>
    <property type="project" value="UniProtKB-UniRule"/>
</dbReference>
<dbReference type="InterPro" id="IPR036976">
    <property type="entry name" value="RimM_N_sf"/>
</dbReference>
<gene>
    <name evidence="5" type="primary">rimM</name>
    <name evidence="8" type="ORF">XD57_0622</name>
</gene>
<dbReference type="GO" id="GO:0005737">
    <property type="term" value="C:cytoplasm"/>
    <property type="evidence" value="ECO:0007669"/>
    <property type="project" value="UniProtKB-SubCell"/>
</dbReference>
<keyword evidence="1 5" id="KW-0963">Cytoplasm</keyword>
<evidence type="ECO:0000256" key="4">
    <source>
        <dbReference type="ARBA" id="ARBA00023186"/>
    </source>
</evidence>
<dbReference type="PANTHER" id="PTHR33692:SF1">
    <property type="entry name" value="RIBOSOME MATURATION FACTOR RIMM"/>
    <property type="match status" value="1"/>
</dbReference>
<accession>A0A101ER04</accession>
<dbReference type="Gene3D" id="2.30.30.240">
    <property type="entry name" value="PRC-barrel domain"/>
    <property type="match status" value="1"/>
</dbReference>
<keyword evidence="4 5" id="KW-0143">Chaperone</keyword>
<dbReference type="InterPro" id="IPR009000">
    <property type="entry name" value="Transl_B-barrel_sf"/>
</dbReference>
<dbReference type="SUPFAM" id="SSF50346">
    <property type="entry name" value="PRC-barrel domain"/>
    <property type="match status" value="1"/>
</dbReference>
<proteinExistence type="inferred from homology"/>
<comment type="function">
    <text evidence="5">An accessory protein needed during the final step in the assembly of 30S ribosomal subunit, possibly for assembly of the head region. Essential for efficient processing of 16S rRNA. May be needed both before and after RbfA during the maturation of 16S rRNA. It has affinity for free ribosomal 30S subunits but not for 70S ribosomes.</text>
</comment>
<name>A0A101ER04_9THEM</name>
<organism evidence="8 9">
    <name type="scientific">Thermotoga petrophila</name>
    <dbReference type="NCBI Taxonomy" id="93929"/>
    <lineage>
        <taxon>Bacteria</taxon>
        <taxon>Thermotogati</taxon>
        <taxon>Thermotogota</taxon>
        <taxon>Thermotogae</taxon>
        <taxon>Thermotogales</taxon>
        <taxon>Thermotogaceae</taxon>
        <taxon>Thermotoga</taxon>
    </lineage>
</organism>
<comment type="subcellular location">
    <subcellularLocation>
        <location evidence="5">Cytoplasm</location>
    </subcellularLocation>
</comment>
<dbReference type="InterPro" id="IPR011033">
    <property type="entry name" value="PRC_barrel-like_sf"/>
</dbReference>
<dbReference type="Proteomes" id="UP000058636">
    <property type="component" value="Unassembled WGS sequence"/>
</dbReference>
<comment type="subunit">
    <text evidence="5">Binds ribosomal protein uS19.</text>
</comment>
<evidence type="ECO:0000256" key="5">
    <source>
        <dbReference type="HAMAP-Rule" id="MF_00014"/>
    </source>
</evidence>
<evidence type="ECO:0000256" key="2">
    <source>
        <dbReference type="ARBA" id="ARBA00022517"/>
    </source>
</evidence>
<evidence type="ECO:0000313" key="9">
    <source>
        <dbReference type="Proteomes" id="UP000058636"/>
    </source>
</evidence>
<dbReference type="Pfam" id="PF01782">
    <property type="entry name" value="RimM"/>
    <property type="match status" value="1"/>
</dbReference>
<dbReference type="AlphaFoldDB" id="A0A101ER04"/>
<keyword evidence="3 5" id="KW-0698">rRNA processing</keyword>
<dbReference type="GO" id="GO:0042274">
    <property type="term" value="P:ribosomal small subunit biogenesis"/>
    <property type="evidence" value="ECO:0007669"/>
    <property type="project" value="UniProtKB-UniRule"/>
</dbReference>
<comment type="caution">
    <text evidence="8">The sequence shown here is derived from an EMBL/GenBank/DDBJ whole genome shotgun (WGS) entry which is preliminary data.</text>
</comment>
<evidence type="ECO:0000259" key="6">
    <source>
        <dbReference type="Pfam" id="PF01782"/>
    </source>
</evidence>
<dbReference type="InterPro" id="IPR002676">
    <property type="entry name" value="RimM_N"/>
</dbReference>
<dbReference type="NCBIfam" id="TIGR02273">
    <property type="entry name" value="16S_RimM"/>
    <property type="match status" value="1"/>
</dbReference>
<dbReference type="InterPro" id="IPR011961">
    <property type="entry name" value="RimM"/>
</dbReference>